<feature type="coiled-coil region" evidence="1">
    <location>
        <begin position="119"/>
        <end position="166"/>
    </location>
</feature>
<protein>
    <submittedName>
        <fullName evidence="3">Uncharacterized protein</fullName>
    </submittedName>
</protein>
<feature type="region of interest" description="Disordered" evidence="2">
    <location>
        <begin position="45"/>
        <end position="84"/>
    </location>
</feature>
<name>A0A9Q0MEH4_BLOTA</name>
<evidence type="ECO:0000256" key="2">
    <source>
        <dbReference type="SAM" id="MobiDB-lite"/>
    </source>
</evidence>
<organism evidence="3 4">
    <name type="scientific">Blomia tropicalis</name>
    <name type="common">Mite</name>
    <dbReference type="NCBI Taxonomy" id="40697"/>
    <lineage>
        <taxon>Eukaryota</taxon>
        <taxon>Metazoa</taxon>
        <taxon>Ecdysozoa</taxon>
        <taxon>Arthropoda</taxon>
        <taxon>Chelicerata</taxon>
        <taxon>Arachnida</taxon>
        <taxon>Acari</taxon>
        <taxon>Acariformes</taxon>
        <taxon>Sarcoptiformes</taxon>
        <taxon>Astigmata</taxon>
        <taxon>Glycyphagoidea</taxon>
        <taxon>Echimyopodidae</taxon>
        <taxon>Blomia</taxon>
    </lineage>
</organism>
<keyword evidence="4" id="KW-1185">Reference proteome</keyword>
<accession>A0A9Q0MEH4</accession>
<reference evidence="3" key="1">
    <citation type="submission" date="2022-12" db="EMBL/GenBank/DDBJ databases">
        <title>Genome assemblies of Blomia tropicalis.</title>
        <authorList>
            <person name="Cui Y."/>
        </authorList>
    </citation>
    <scope>NUCLEOTIDE SEQUENCE</scope>
    <source>
        <tissue evidence="3">Adult mites</tissue>
    </source>
</reference>
<sequence length="1223" mass="141433">MENNPGTPDQTNKKETPTKMANHSPKVVGSKLVFIKAKLESNLAPSVRSAGSNSIKRIIKKRKEHSPVGKEIKKDANDEKRRKPLKEKYKRNVEIGKIKDLNVDNTKAKQEEVLEKSINKKMVLKAEEQKEILKEENRKSNPIKLIEKNENLKDKVVINVNQLNQKSDLKMKQEKIDVQEPLMIKLDEEKIVIKIDQPKSIIVPIEAIEQLKAEKEDKKIKEIEIIKAEISKSKQSKLKLDVTKSLKNESTAKTSGQVINPVVLDQIKQAIEIVMSNDPTIDSEKKTENVKSIIKPNQNQSKSKEQMANIMNQIKKSIERYIKEAFVNTIPNEFVKNLSKPKEKVKHKEPFAVIVDQTKRVIEIALTNESSGIIVLPNNSKVSKSELPKDIVKSFKPVEIVKESVKEFRNDTIIKEQVKESLEGSIKKSIDKTIEETVKKSNKELVKELIKQHPIYESIKHIEKDLVVKDSEKAKNKDLVKKIVKQFEKKFTKDQIKATVKQTKKEPGKPVEKQPLKDKVKTKDKDLAKELIEQSETEQPLKEPIKDQLLKKSNEETLKETVKELPIKEQKLITKDYNFPKTTNVQIVKWDEKDEKRLIDANEALVVIVNEDQQEMQIAISKKMRDNPVNTTIKNEIKRIDNFDMNKNEQQTKKTRMEKKEVVDIIIKKEQPTFLEFTRSNDSEDDDANQMAPIKEMVKTKEQKQIVHEIETKLKYNVLKETKKDTIKVGNELIRSDELDDIKQYPIKLEKDETINKQMNLQPSIKKCQNEEIKFFKFTKPKPIVDFKVKQVVEVVRSTDSDESIRSTTKMEPKFEISKHKIKLENKVVEGEPMEIRVKQPKRLIIYIDNDEVNEPVIIQRSSPKNFNINKFNDEKIIIVKEEQKNEKIVTNDTKIGIVKSNNIEQKIELKQPSTKLTIKSLQTDKLEMQKAEPILTKETKSISIVLDDPNKKIAIKSFHELDDKQKEKFESIDLKQEMLNSQTPQIMELSKEAKFDFENNLKLFKQIQDLEEKKTDNTEIILLKVKDLIKFLDGKPFPELGGIETLQKIKLSVSNEKINAIEKGPSIVERNQSKKFSFQDLSLVDQPKKSLHPSPFHEDRICPYTEPIKAVQRQPSDPTQSLYLALTPHINKDLEKRIQAYATQKNETLNVVEEKKLETINDQQKIATKIDSKQNQVKKAHPQRRQIKMTKIGVPVSLAIVCVNFFKKMNAKELNKKRSNNG</sequence>
<feature type="compositionally biased region" description="Polar residues" evidence="2">
    <location>
        <begin position="1"/>
        <end position="10"/>
    </location>
</feature>
<feature type="region of interest" description="Disordered" evidence="2">
    <location>
        <begin position="499"/>
        <end position="520"/>
    </location>
</feature>
<gene>
    <name evidence="3" type="ORF">RDWZM_002854</name>
</gene>
<evidence type="ECO:0000313" key="4">
    <source>
        <dbReference type="Proteomes" id="UP001142055"/>
    </source>
</evidence>
<evidence type="ECO:0000256" key="1">
    <source>
        <dbReference type="SAM" id="Coils"/>
    </source>
</evidence>
<evidence type="ECO:0000313" key="3">
    <source>
        <dbReference type="EMBL" id="KAJ6224309.1"/>
    </source>
</evidence>
<dbReference type="Proteomes" id="UP001142055">
    <property type="component" value="Chromosome 1"/>
</dbReference>
<keyword evidence="1" id="KW-0175">Coiled coil</keyword>
<proteinExistence type="predicted"/>
<dbReference type="EMBL" id="JAPWDV010000001">
    <property type="protein sequence ID" value="KAJ6224309.1"/>
    <property type="molecule type" value="Genomic_DNA"/>
</dbReference>
<dbReference type="AlphaFoldDB" id="A0A9Q0MEH4"/>
<feature type="region of interest" description="Disordered" evidence="2">
    <location>
        <begin position="1"/>
        <end position="25"/>
    </location>
</feature>
<comment type="caution">
    <text evidence="3">The sequence shown here is derived from an EMBL/GenBank/DDBJ whole genome shotgun (WGS) entry which is preliminary data.</text>
</comment>
<feature type="compositionally biased region" description="Basic and acidic residues" evidence="2">
    <location>
        <begin position="65"/>
        <end position="84"/>
    </location>
</feature>
<dbReference type="OMA" id="FHEDRIC"/>
<feature type="compositionally biased region" description="Basic and acidic residues" evidence="2">
    <location>
        <begin position="503"/>
        <end position="520"/>
    </location>
</feature>